<keyword evidence="13" id="KW-1185">Reference proteome</keyword>
<organism evidence="12 13">
    <name type="scientific">Blepharisma stoltei</name>
    <dbReference type="NCBI Taxonomy" id="1481888"/>
    <lineage>
        <taxon>Eukaryota</taxon>
        <taxon>Sar</taxon>
        <taxon>Alveolata</taxon>
        <taxon>Ciliophora</taxon>
        <taxon>Postciliodesmatophora</taxon>
        <taxon>Heterotrichea</taxon>
        <taxon>Heterotrichida</taxon>
        <taxon>Blepharismidae</taxon>
        <taxon>Blepharisma</taxon>
    </lineage>
</organism>
<dbReference type="GO" id="GO:0038039">
    <property type="term" value="C:G protein-coupled receptor heterodimeric complex"/>
    <property type="evidence" value="ECO:0007669"/>
    <property type="project" value="TreeGrafter"/>
</dbReference>
<evidence type="ECO:0000256" key="2">
    <source>
        <dbReference type="ARBA" id="ARBA00022692"/>
    </source>
</evidence>
<feature type="domain" description="Receptor ligand binding region" evidence="11">
    <location>
        <begin position="372"/>
        <end position="703"/>
    </location>
</feature>
<dbReference type="SUPFAM" id="SSF53822">
    <property type="entry name" value="Periplasmic binding protein-like I"/>
    <property type="match status" value="1"/>
</dbReference>
<evidence type="ECO:0000256" key="7">
    <source>
        <dbReference type="ARBA" id="ARBA00023180"/>
    </source>
</evidence>
<evidence type="ECO:0000256" key="9">
    <source>
        <dbReference type="SAM" id="Phobius"/>
    </source>
</evidence>
<accession>A0AAU9IZH4</accession>
<feature type="transmembrane region" description="Helical" evidence="9">
    <location>
        <begin position="907"/>
        <end position="929"/>
    </location>
</feature>
<evidence type="ECO:0000313" key="12">
    <source>
        <dbReference type="EMBL" id="CAG9319088.1"/>
    </source>
</evidence>
<evidence type="ECO:0000259" key="11">
    <source>
        <dbReference type="Pfam" id="PF01094"/>
    </source>
</evidence>
<keyword evidence="8" id="KW-0807">Transducer</keyword>
<feature type="transmembrane region" description="Helical" evidence="9">
    <location>
        <begin position="1050"/>
        <end position="1068"/>
    </location>
</feature>
<keyword evidence="3 9" id="KW-1133">Transmembrane helix</keyword>
<dbReference type="EMBL" id="CAJZBQ010000021">
    <property type="protein sequence ID" value="CAG9319088.1"/>
    <property type="molecule type" value="Genomic_DNA"/>
</dbReference>
<evidence type="ECO:0000256" key="8">
    <source>
        <dbReference type="ARBA" id="ARBA00023224"/>
    </source>
</evidence>
<feature type="transmembrane region" description="Helical" evidence="9">
    <location>
        <begin position="993"/>
        <end position="1014"/>
    </location>
</feature>
<evidence type="ECO:0000256" key="5">
    <source>
        <dbReference type="ARBA" id="ARBA00023136"/>
    </source>
</evidence>
<evidence type="ECO:0000256" key="4">
    <source>
        <dbReference type="ARBA" id="ARBA00023040"/>
    </source>
</evidence>
<feature type="transmembrane region" description="Helical" evidence="9">
    <location>
        <begin position="771"/>
        <end position="792"/>
    </location>
</feature>
<dbReference type="PANTHER" id="PTHR10519:SF74">
    <property type="entry name" value="GAMMA-AMINOBUTYRIC ACID TYPE B RECEPTOR SUBUNIT 2"/>
    <property type="match status" value="1"/>
</dbReference>
<feature type="transmembrane region" description="Helical" evidence="9">
    <location>
        <begin position="813"/>
        <end position="842"/>
    </location>
</feature>
<keyword evidence="4" id="KW-0297">G-protein coupled receptor</keyword>
<keyword evidence="10" id="KW-0732">Signal</keyword>
<dbReference type="InterPro" id="IPR002455">
    <property type="entry name" value="GPCR3_GABA-B"/>
</dbReference>
<evidence type="ECO:0000256" key="1">
    <source>
        <dbReference type="ARBA" id="ARBA00004370"/>
    </source>
</evidence>
<feature type="chain" id="PRO_5043628001" description="Receptor ligand binding region domain-containing protein" evidence="10">
    <location>
        <begin position="30"/>
        <end position="1152"/>
    </location>
</feature>
<dbReference type="PANTHER" id="PTHR10519">
    <property type="entry name" value="GABA-B RECEPTOR"/>
    <property type="match status" value="1"/>
</dbReference>
<feature type="transmembrane region" description="Helical" evidence="9">
    <location>
        <begin position="1020"/>
        <end position="1038"/>
    </location>
</feature>
<dbReference type="Pfam" id="PF01094">
    <property type="entry name" value="ANF_receptor"/>
    <property type="match status" value="1"/>
</dbReference>
<sequence>MDIPNIIIFFRYLWCFLLLLVFKSPISTSLEVIIAHTDGQSVNYLYWNETLLLEIANSLTSSVDWHKCLISDIQNCLEEFPDSLILLDLSIDIDTQYSISQICINYSIVHLVYQSKFKFTDDWTYSMVPSYNEQVEALLGVSSYLYWTQGIIFTSKENYWMTDNFLDFSSGFNFLTIESESNIDELVRKVVFRLGSTLYYVLSGLPESLKLQNSLYNAQLLEAGNGIIFNQESGYGCITEGALIITDFGYEFVNSPEEYFKSSAINLILNLLSQISNEISQDLARMLKNKLKNHFGESEFSLVNIQNGERVIVGTIVNGTATIFGNITFPGKASIIPKSTKKILHLSINAGTTNPGASPSLTQKLGSMGSYVAIDKINESHDILSNFQLDIFNYDCGVTIFNSSFATACFTNNIEKLGLTHLSSYGSVVAKGTIQVFNQLNLSLPVIGSANGDPSLSSSTNFPMYVRIVSSLVYSQSIVCLKAMGWTKAAILYENSSWGIPVYNSIIKSAENVKIEIVNQESLRVIAAGLNRTALRNYKDQIEAVVNTQARLIIMLVQCPLCNYVTEYFYDLGLRKGDILIFGGTPDILTYLSTNDTTLYKRQEIASSAFGFNFQYWIGQIGEEAKSRILSKFSTPPNSFSCDYYDAIYLAGNALDYMINRGQDYKNSTKLMAVIRETQFTGCTGKVSINKGSNDRIFDVIIIEALKIDKERNSTIYVVGKFRPFSTNLWSVINSMVYADGSTVKPSDLRNENGTCPFPTKKVKTFEKGRIVLFSVCFTVALITAVITFVIWKKWWHISVDELREKQEMSPQDFIVGLTIVVEFFQLASMGPDFSVISPFLYEASNTFSLDLGNIIEMKNGIFWIIVDGVYAGIFVWNILCIVVLFRLDEKWRNYEIFRFLAWLADYLMPILGNLCFIPFISICLDIFLCDQSIGDRFTDSFLAKDCYYFCWKDSHLIYAILSCFALLSYEPLAVFCRPLWQELQPMLHVKAFPLFLMVKTVAQTTFIVLNKTIKRSSDIGHGIIFIFAMVVYIVFVFKFKSYNYARFSLWEGLSLIGVTWLAFLSVVEIEISNYFYSTIAIISLFMGWLFIIAFGLWVQYKKYPSMLFRPRNRNTSNLFKFAFTFGKESKTSLVKFNGRKPKVVPEDLTVD</sequence>
<keyword evidence="2 9" id="KW-0812">Transmembrane</keyword>
<dbReference type="GO" id="GO:0004965">
    <property type="term" value="F:G protein-coupled GABA receptor activity"/>
    <property type="evidence" value="ECO:0007669"/>
    <property type="project" value="InterPro"/>
</dbReference>
<keyword evidence="6" id="KW-0675">Receptor</keyword>
<evidence type="ECO:0000256" key="6">
    <source>
        <dbReference type="ARBA" id="ARBA00023170"/>
    </source>
</evidence>
<evidence type="ECO:0000256" key="3">
    <source>
        <dbReference type="ARBA" id="ARBA00022989"/>
    </source>
</evidence>
<name>A0AAU9IZH4_9CILI</name>
<comment type="subcellular location">
    <subcellularLocation>
        <location evidence="1">Membrane</location>
    </subcellularLocation>
</comment>
<dbReference type="Proteomes" id="UP001162131">
    <property type="component" value="Unassembled WGS sequence"/>
</dbReference>
<feature type="signal peptide" evidence="10">
    <location>
        <begin position="1"/>
        <end position="29"/>
    </location>
</feature>
<evidence type="ECO:0000256" key="10">
    <source>
        <dbReference type="SAM" id="SignalP"/>
    </source>
</evidence>
<dbReference type="AlphaFoldDB" id="A0AAU9IZH4"/>
<comment type="caution">
    <text evidence="12">The sequence shown here is derived from an EMBL/GenBank/DDBJ whole genome shotgun (WGS) entry which is preliminary data.</text>
</comment>
<dbReference type="GO" id="GO:0007214">
    <property type="term" value="P:gamma-aminobutyric acid signaling pathway"/>
    <property type="evidence" value="ECO:0007669"/>
    <property type="project" value="TreeGrafter"/>
</dbReference>
<protein>
    <recommendedName>
        <fullName evidence="11">Receptor ligand binding region domain-containing protein</fullName>
    </recommendedName>
</protein>
<reference evidence="12" key="1">
    <citation type="submission" date="2021-09" db="EMBL/GenBank/DDBJ databases">
        <authorList>
            <consortium name="AG Swart"/>
            <person name="Singh M."/>
            <person name="Singh A."/>
            <person name="Seah K."/>
            <person name="Emmerich C."/>
        </authorList>
    </citation>
    <scope>NUCLEOTIDE SEQUENCE</scope>
    <source>
        <strain evidence="12">ATCC30299</strain>
    </source>
</reference>
<keyword evidence="7" id="KW-0325">Glycoprotein</keyword>
<dbReference type="InterPro" id="IPR028082">
    <property type="entry name" value="Peripla_BP_I"/>
</dbReference>
<gene>
    <name evidence="12" type="ORF">BSTOLATCC_MIC22438</name>
</gene>
<dbReference type="Gene3D" id="3.40.50.2300">
    <property type="match status" value="2"/>
</dbReference>
<feature type="transmembrane region" description="Helical" evidence="9">
    <location>
        <begin position="1074"/>
        <end position="1099"/>
    </location>
</feature>
<keyword evidence="5 9" id="KW-0472">Membrane</keyword>
<proteinExistence type="predicted"/>
<evidence type="ECO:0000313" key="13">
    <source>
        <dbReference type="Proteomes" id="UP001162131"/>
    </source>
</evidence>
<feature type="transmembrane region" description="Helical" evidence="9">
    <location>
        <begin position="958"/>
        <end position="981"/>
    </location>
</feature>
<feature type="transmembrane region" description="Helical" evidence="9">
    <location>
        <begin position="862"/>
        <end position="886"/>
    </location>
</feature>
<dbReference type="InterPro" id="IPR001828">
    <property type="entry name" value="ANF_lig-bd_rcpt"/>
</dbReference>